<dbReference type="RefSeq" id="WP_176757689.1">
    <property type="nucleotide sequence ID" value="NZ_FMWK01000018.1"/>
</dbReference>
<reference evidence="1 2" key="1">
    <citation type="submission" date="2016-10" db="EMBL/GenBank/DDBJ databases">
        <authorList>
            <person name="de Groot N.N."/>
        </authorList>
    </citation>
    <scope>NUCLEOTIDE SEQUENCE [LARGE SCALE GENOMIC DNA]</scope>
    <source>
        <strain evidence="1 2">DSM 10317</strain>
    </source>
</reference>
<dbReference type="EMBL" id="FMWK01000018">
    <property type="protein sequence ID" value="SCZ81077.1"/>
    <property type="molecule type" value="Genomic_DNA"/>
</dbReference>
<accession>A0A1G5S4J1</accession>
<dbReference type="Proteomes" id="UP000199428">
    <property type="component" value="Unassembled WGS sequence"/>
</dbReference>
<sequence>MILEKPRVVRPNEVKALKSLSLKDAIKTIEHDNKKELLKQADAYIRKG</sequence>
<organism evidence="1 2">
    <name type="scientific">Pseudobutyrivibrio xylanivorans</name>
    <dbReference type="NCBI Taxonomy" id="185007"/>
    <lineage>
        <taxon>Bacteria</taxon>
        <taxon>Bacillati</taxon>
        <taxon>Bacillota</taxon>
        <taxon>Clostridia</taxon>
        <taxon>Lachnospirales</taxon>
        <taxon>Lachnospiraceae</taxon>
        <taxon>Pseudobutyrivibrio</taxon>
    </lineage>
</organism>
<gene>
    <name evidence="1" type="ORF">SAMN02910350_02623</name>
</gene>
<name>A0A1G5S4J1_PSEXY</name>
<protein>
    <submittedName>
        <fullName evidence="1">Uncharacterized protein</fullName>
    </submittedName>
</protein>
<proteinExistence type="predicted"/>
<dbReference type="AlphaFoldDB" id="A0A1G5S4J1"/>
<evidence type="ECO:0000313" key="2">
    <source>
        <dbReference type="Proteomes" id="UP000199428"/>
    </source>
</evidence>
<evidence type="ECO:0000313" key="1">
    <source>
        <dbReference type="EMBL" id="SCZ81077.1"/>
    </source>
</evidence>